<dbReference type="OrthoDB" id="5188280at2"/>
<organism evidence="1 2">
    <name type="scientific">Ancrocorticia populi</name>
    <dbReference type="NCBI Taxonomy" id="2175228"/>
    <lineage>
        <taxon>Bacteria</taxon>
        <taxon>Bacillati</taxon>
        <taxon>Actinomycetota</taxon>
        <taxon>Actinomycetes</taxon>
        <taxon>Actinomycetales</taxon>
        <taxon>Actinomycetaceae</taxon>
        <taxon>Ancrocorticia</taxon>
    </lineage>
</organism>
<proteinExistence type="predicted"/>
<keyword evidence="2" id="KW-1185">Reference proteome</keyword>
<comment type="caution">
    <text evidence="1">The sequence shown here is derived from an EMBL/GenBank/DDBJ whole genome shotgun (WGS) entry which is preliminary data.</text>
</comment>
<gene>
    <name evidence="1" type="ORF">DD236_08000</name>
</gene>
<evidence type="ECO:0000313" key="2">
    <source>
        <dbReference type="Proteomes" id="UP000245283"/>
    </source>
</evidence>
<accession>A0A2V1K4K8</accession>
<evidence type="ECO:0000313" key="1">
    <source>
        <dbReference type="EMBL" id="PWF26030.1"/>
    </source>
</evidence>
<protein>
    <submittedName>
        <fullName evidence="1">Uncharacterized protein</fullName>
    </submittedName>
</protein>
<dbReference type="EMBL" id="QETB01000004">
    <property type="protein sequence ID" value="PWF26030.1"/>
    <property type="molecule type" value="Genomic_DNA"/>
</dbReference>
<sequence>MSRTPRRPAQLDAEQIEAIEGDSDVAYNSELAHTSAQALVPLGQARAEQDLEAVKRIIALVDDEGVDVLAESWVKSPEDTLPGILWRGYLLREWIRRNGRAVSDRFEKVVDLMKSQGADGELKVSMTPKPGTVLQEWNTVLAGTFEGAFEDVLTDSARITNFLGEVKAEWIESDEDQLATAVTRRDRAMLTTSAEFRHAAALASEGLLE</sequence>
<dbReference type="AlphaFoldDB" id="A0A2V1K4K8"/>
<reference evidence="2" key="1">
    <citation type="submission" date="2018-05" db="EMBL/GenBank/DDBJ databases">
        <authorList>
            <person name="Li Y."/>
        </authorList>
    </citation>
    <scope>NUCLEOTIDE SEQUENCE [LARGE SCALE GENOMIC DNA]</scope>
    <source>
        <strain evidence="2">sk1b4</strain>
    </source>
</reference>
<name>A0A2V1K4K8_9ACTO</name>
<dbReference type="RefSeq" id="WP_109093857.1">
    <property type="nucleotide sequence ID" value="NZ_CAMELQ010000047.1"/>
</dbReference>
<dbReference type="Proteomes" id="UP000245283">
    <property type="component" value="Unassembled WGS sequence"/>
</dbReference>